<dbReference type="RefSeq" id="WP_133996182.1">
    <property type="nucleotide sequence ID" value="NZ_SODV01000002.1"/>
</dbReference>
<dbReference type="Proteomes" id="UP000294498">
    <property type="component" value="Unassembled WGS sequence"/>
</dbReference>
<dbReference type="CDD" id="cd05374">
    <property type="entry name" value="17beta-HSD-like_SDR_c"/>
    <property type="match status" value="1"/>
</dbReference>
<reference evidence="4 5" key="1">
    <citation type="submission" date="2019-03" db="EMBL/GenBank/DDBJ databases">
        <title>Genomic Encyclopedia of Type Strains, Phase IV (KMG-IV): sequencing the most valuable type-strain genomes for metagenomic binning, comparative biology and taxonomic classification.</title>
        <authorList>
            <person name="Goeker M."/>
        </authorList>
    </citation>
    <scope>NUCLEOTIDE SEQUENCE [LARGE SCALE GENOMIC DNA]</scope>
    <source>
        <strain evidence="4 5">DSM 100059</strain>
    </source>
</reference>
<comment type="caution">
    <text evidence="4">The sequence shown here is derived from an EMBL/GenBank/DDBJ whole genome shotgun (WGS) entry which is preliminary data.</text>
</comment>
<evidence type="ECO:0000256" key="3">
    <source>
        <dbReference type="RuleBase" id="RU000363"/>
    </source>
</evidence>
<sequence length="270" mass="29298">MKKVVLITGASSGMGKETAKLLLQQGYTVYGAARRVERMEDVQKLGGKVLRMDVTDDDDMVRGVEEMLKKEGRIDVLINNAGFGSYGTVEDVPMADARYQMEVNVFGLARLCQLVIPHLRAQGSGKIVNITSIGGKVVTPFGAWYHASKFAVEALSDALRMELKPFGVDVIVIEPGGVQTEWGDIAMANLVKVSGQGAYKGLVDRVLAIMPGIEAKAAPPSVIAKLIARVLLVKKPRTRYHGGYMAGTVLTLRKWMPDKVIDAALLSRLK</sequence>
<dbReference type="PANTHER" id="PTHR44169">
    <property type="entry name" value="NADPH-DEPENDENT 1-ACYLDIHYDROXYACETONE PHOSPHATE REDUCTASE"/>
    <property type="match status" value="1"/>
</dbReference>
<evidence type="ECO:0000313" key="4">
    <source>
        <dbReference type="EMBL" id="TDW96161.1"/>
    </source>
</evidence>
<keyword evidence="2" id="KW-0560">Oxidoreductase</keyword>
<evidence type="ECO:0000313" key="5">
    <source>
        <dbReference type="Proteomes" id="UP000294498"/>
    </source>
</evidence>
<dbReference type="Gene3D" id="3.40.50.720">
    <property type="entry name" value="NAD(P)-binding Rossmann-like Domain"/>
    <property type="match status" value="1"/>
</dbReference>
<dbReference type="GO" id="GO:0016491">
    <property type="term" value="F:oxidoreductase activity"/>
    <property type="evidence" value="ECO:0007669"/>
    <property type="project" value="UniProtKB-KW"/>
</dbReference>
<dbReference type="SUPFAM" id="SSF51735">
    <property type="entry name" value="NAD(P)-binding Rossmann-fold domains"/>
    <property type="match status" value="1"/>
</dbReference>
<dbReference type="InterPro" id="IPR002347">
    <property type="entry name" value="SDR_fam"/>
</dbReference>
<dbReference type="InterPro" id="IPR036291">
    <property type="entry name" value="NAD(P)-bd_dom_sf"/>
</dbReference>
<dbReference type="PANTHER" id="PTHR44169:SF6">
    <property type="entry name" value="NADPH-DEPENDENT 1-ACYLDIHYDROXYACETONE PHOSPHATE REDUCTASE"/>
    <property type="match status" value="1"/>
</dbReference>
<dbReference type="EMBL" id="SODV01000002">
    <property type="protein sequence ID" value="TDW96161.1"/>
    <property type="molecule type" value="Genomic_DNA"/>
</dbReference>
<dbReference type="NCBIfam" id="NF004826">
    <property type="entry name" value="PRK06182.1"/>
    <property type="match status" value="1"/>
</dbReference>
<evidence type="ECO:0000256" key="1">
    <source>
        <dbReference type="ARBA" id="ARBA00006484"/>
    </source>
</evidence>
<proteinExistence type="inferred from homology"/>
<protein>
    <submittedName>
        <fullName evidence="4">Short-subunit dehydrogenase</fullName>
    </submittedName>
</protein>
<comment type="similarity">
    <text evidence="1 3">Belongs to the short-chain dehydrogenases/reductases (SDR) family.</text>
</comment>
<keyword evidence="5" id="KW-1185">Reference proteome</keyword>
<dbReference type="AlphaFoldDB" id="A0A4R8DF15"/>
<dbReference type="OrthoDB" id="9786056at2"/>
<dbReference type="Pfam" id="PF00106">
    <property type="entry name" value="adh_short"/>
    <property type="match status" value="1"/>
</dbReference>
<accession>A0A4R8DF15</accession>
<organism evidence="4 5">
    <name type="scientific">Dinghuibacter silviterrae</name>
    <dbReference type="NCBI Taxonomy" id="1539049"/>
    <lineage>
        <taxon>Bacteria</taxon>
        <taxon>Pseudomonadati</taxon>
        <taxon>Bacteroidota</taxon>
        <taxon>Chitinophagia</taxon>
        <taxon>Chitinophagales</taxon>
        <taxon>Chitinophagaceae</taxon>
        <taxon>Dinghuibacter</taxon>
    </lineage>
</organism>
<evidence type="ECO:0000256" key="2">
    <source>
        <dbReference type="ARBA" id="ARBA00023002"/>
    </source>
</evidence>
<gene>
    <name evidence="4" type="ORF">EDB95_3984</name>
</gene>
<dbReference type="PRINTS" id="PR00081">
    <property type="entry name" value="GDHRDH"/>
</dbReference>
<name>A0A4R8DF15_9BACT</name>
<dbReference type="PRINTS" id="PR00080">
    <property type="entry name" value="SDRFAMILY"/>
</dbReference>